<reference evidence="2" key="1">
    <citation type="submission" date="2022-01" db="EMBL/GenBank/DDBJ databases">
        <authorList>
            <person name="Braso-Vives M."/>
        </authorList>
    </citation>
    <scope>NUCLEOTIDE SEQUENCE</scope>
</reference>
<gene>
    <name evidence="2" type="primary">Hypp5211</name>
    <name evidence="2" type="ORF">BLAG_LOCUS25070</name>
</gene>
<evidence type="ECO:0000313" key="2">
    <source>
        <dbReference type="EMBL" id="CAH1273869.1"/>
    </source>
</evidence>
<feature type="compositionally biased region" description="Polar residues" evidence="1">
    <location>
        <begin position="96"/>
        <end position="114"/>
    </location>
</feature>
<dbReference type="EMBL" id="OV696694">
    <property type="protein sequence ID" value="CAH1273869.1"/>
    <property type="molecule type" value="Genomic_DNA"/>
</dbReference>
<organism evidence="2 3">
    <name type="scientific">Branchiostoma lanceolatum</name>
    <name type="common">Common lancelet</name>
    <name type="synonym">Amphioxus lanceolatum</name>
    <dbReference type="NCBI Taxonomy" id="7740"/>
    <lineage>
        <taxon>Eukaryota</taxon>
        <taxon>Metazoa</taxon>
        <taxon>Chordata</taxon>
        <taxon>Cephalochordata</taxon>
        <taxon>Leptocardii</taxon>
        <taxon>Amphioxiformes</taxon>
        <taxon>Branchiostomatidae</taxon>
        <taxon>Branchiostoma</taxon>
    </lineage>
</organism>
<dbReference type="OrthoDB" id="10313792at2759"/>
<evidence type="ECO:0000313" key="3">
    <source>
        <dbReference type="Proteomes" id="UP000838412"/>
    </source>
</evidence>
<feature type="region of interest" description="Disordered" evidence="1">
    <location>
        <begin position="56"/>
        <end position="151"/>
    </location>
</feature>
<protein>
    <submittedName>
        <fullName evidence="2">Hypp5211 protein</fullName>
    </submittedName>
</protein>
<proteinExistence type="predicted"/>
<name>A0A8K0F3Q0_BRALA</name>
<keyword evidence="3" id="KW-1185">Reference proteome</keyword>
<dbReference type="AlphaFoldDB" id="A0A8K0F3Q0"/>
<accession>A0A8K0F3Q0</accession>
<sequence length="151" mass="17291">MLPWREDRGTKVAKNILSDFLVVQTAILLKEDGKRLAYDPTWETRLEYTMRTVAEVSGDQEMERHYRRRKISHNSRDCSTPGPRDSRSPLPPDWKTPQNCKSTGQQRENKTVASPNMPRPQGRLSPVGRDCHSPALQEFSSSPLLFVPETD</sequence>
<evidence type="ECO:0000256" key="1">
    <source>
        <dbReference type="SAM" id="MobiDB-lite"/>
    </source>
</evidence>
<dbReference type="Proteomes" id="UP000838412">
    <property type="component" value="Chromosome 9"/>
</dbReference>